<dbReference type="PROSITE" id="PS00893">
    <property type="entry name" value="NUDIX_BOX"/>
    <property type="match status" value="1"/>
</dbReference>
<proteinExistence type="predicted"/>
<name>A0ABS9WXN1_9GAMM</name>
<dbReference type="NCBIfam" id="NF008736">
    <property type="entry name" value="PRK11762.1"/>
    <property type="match status" value="1"/>
</dbReference>
<dbReference type="PANTHER" id="PTHR11839:SF12">
    <property type="entry name" value="ADP COMPOUNDS HYDROLASE NUDE"/>
    <property type="match status" value="1"/>
</dbReference>
<dbReference type="CDD" id="cd24156">
    <property type="entry name" value="NUDIX_ADPRase_NudE"/>
    <property type="match status" value="1"/>
</dbReference>
<dbReference type="Pfam" id="PF00293">
    <property type="entry name" value="NUDIX"/>
    <property type="match status" value="1"/>
</dbReference>
<evidence type="ECO:0000259" key="3">
    <source>
        <dbReference type="PROSITE" id="PS51462"/>
    </source>
</evidence>
<organism evidence="4 5">
    <name type="scientific">Colwellia maritima</name>
    <dbReference type="NCBI Taxonomy" id="2912588"/>
    <lineage>
        <taxon>Bacteria</taxon>
        <taxon>Pseudomonadati</taxon>
        <taxon>Pseudomonadota</taxon>
        <taxon>Gammaproteobacteria</taxon>
        <taxon>Alteromonadales</taxon>
        <taxon>Colwelliaceae</taxon>
        <taxon>Colwellia</taxon>
    </lineage>
</organism>
<comment type="cofactor">
    <cofactor evidence="1">
        <name>Mg(2+)</name>
        <dbReference type="ChEBI" id="CHEBI:18420"/>
    </cofactor>
</comment>
<dbReference type="RefSeq" id="WP_242283645.1">
    <property type="nucleotide sequence ID" value="NZ_JAKKSL010000001.1"/>
</dbReference>
<evidence type="ECO:0000313" key="4">
    <source>
        <dbReference type="EMBL" id="MCI2282713.1"/>
    </source>
</evidence>
<keyword evidence="5" id="KW-1185">Reference proteome</keyword>
<dbReference type="GO" id="GO:0016787">
    <property type="term" value="F:hydrolase activity"/>
    <property type="evidence" value="ECO:0007669"/>
    <property type="project" value="UniProtKB-KW"/>
</dbReference>
<dbReference type="SUPFAM" id="SSF55811">
    <property type="entry name" value="Nudix"/>
    <property type="match status" value="1"/>
</dbReference>
<reference evidence="4" key="1">
    <citation type="submission" date="2022-01" db="EMBL/GenBank/DDBJ databases">
        <title>Colwellia maritima, isolated from seawater.</title>
        <authorList>
            <person name="Kristyanto S."/>
            <person name="Jung J."/>
            <person name="Jeon C.O."/>
        </authorList>
    </citation>
    <scope>NUCLEOTIDE SEQUENCE</scope>
    <source>
        <strain evidence="4">MSW7</strain>
    </source>
</reference>
<dbReference type="Proteomes" id="UP001139646">
    <property type="component" value="Unassembled WGS sequence"/>
</dbReference>
<dbReference type="InterPro" id="IPR020084">
    <property type="entry name" value="NUDIX_hydrolase_CS"/>
</dbReference>
<keyword evidence="2 4" id="KW-0378">Hydrolase</keyword>
<sequence length="192" mass="21455">MTGKNQLPKINGQKQVAKSRLFAIEQLELTFSNGEARQYERMVGSGNGAVMIVPMLDADTFLLVREYCAGTHSYELGFPKGLIDPGETPEYAANRELQEEIGYGSKRLQFLSKVMMAPAFFNAKMDIYIATNLYPSTLEGDEPEPLEAVPWPVKDYQSLLQQPDFQEARSIAALMLSIDYFSSGKLIKQGEI</sequence>
<dbReference type="EC" id="3.6.1.-" evidence="4"/>
<gene>
    <name evidence="4" type="primary">nudE</name>
    <name evidence="4" type="ORF">L3081_03935</name>
</gene>
<feature type="domain" description="Nudix hydrolase" evidence="3">
    <location>
        <begin position="42"/>
        <end position="173"/>
    </location>
</feature>
<evidence type="ECO:0000313" key="5">
    <source>
        <dbReference type="Proteomes" id="UP001139646"/>
    </source>
</evidence>
<dbReference type="InterPro" id="IPR000086">
    <property type="entry name" value="NUDIX_hydrolase_dom"/>
</dbReference>
<evidence type="ECO:0000256" key="2">
    <source>
        <dbReference type="ARBA" id="ARBA00022801"/>
    </source>
</evidence>
<evidence type="ECO:0000256" key="1">
    <source>
        <dbReference type="ARBA" id="ARBA00001946"/>
    </source>
</evidence>
<accession>A0ABS9WXN1</accession>
<protein>
    <submittedName>
        <fullName evidence="4">ADP compounds hydrolase NudE</fullName>
        <ecNumber evidence="4">3.6.1.-</ecNumber>
    </submittedName>
</protein>
<dbReference type="EMBL" id="JAKKSL010000001">
    <property type="protein sequence ID" value="MCI2282713.1"/>
    <property type="molecule type" value="Genomic_DNA"/>
</dbReference>
<dbReference type="PROSITE" id="PS51462">
    <property type="entry name" value="NUDIX"/>
    <property type="match status" value="1"/>
</dbReference>
<comment type="caution">
    <text evidence="4">The sequence shown here is derived from an EMBL/GenBank/DDBJ whole genome shotgun (WGS) entry which is preliminary data.</text>
</comment>
<dbReference type="InterPro" id="IPR015797">
    <property type="entry name" value="NUDIX_hydrolase-like_dom_sf"/>
</dbReference>
<dbReference type="Gene3D" id="3.90.79.10">
    <property type="entry name" value="Nucleoside Triphosphate Pyrophosphohydrolase"/>
    <property type="match status" value="1"/>
</dbReference>
<dbReference type="PANTHER" id="PTHR11839">
    <property type="entry name" value="UDP/ADP-SUGAR PYROPHOSPHATASE"/>
    <property type="match status" value="1"/>
</dbReference>